<reference evidence="3" key="1">
    <citation type="journal article" date="2019" name="Int. J. Syst. Evol. Microbiol.">
        <title>The Global Catalogue of Microorganisms (GCM) 10K type strain sequencing project: providing services to taxonomists for standard genome sequencing and annotation.</title>
        <authorList>
            <consortium name="The Broad Institute Genomics Platform"/>
            <consortium name="The Broad Institute Genome Sequencing Center for Infectious Disease"/>
            <person name="Wu L."/>
            <person name="Ma J."/>
        </authorList>
    </citation>
    <scope>NUCLEOTIDE SEQUENCE [LARGE SCALE GENOMIC DNA]</scope>
    <source>
        <strain evidence="3">JCM 17304</strain>
    </source>
</reference>
<sequence length="490" mass="53122">MSGIFLLAAGFAGADCVNSIYPKSAAPELLATADGVLSLRKAEATASQEGGGALCALQLQDLAQLYFWGSQRVTPAVSANLSASYQYALESRRTGHWPFDLRLLRAIYVLAGLDASYSPEEALRQFQREIDSGESLRRDKATAVLNQLANLRPNLSLSGNEPYSDRRLSRAMSNIESAVMLTRDNGRIRLLVVDQQGQPQLAWARQASKQQATDGSPPKVFLQRLPPTGANGAQDSRQQVWQLPRSVPHAGILISRFRQRDGSSYESRCTANPISAGWLISAAHCLFAPDGSQNLLSLRYVASPLQSGALSEIGAAWLHVMHDPHDQITGNVGRYSGSDIALFKLKLPLVEGEVSRLAAPQSRELATWADSFAYPSDKTENTLWLSRCRASLWQPGGVAFSDLYSLDCLSHEGQSGAALLQNIAGESYIVGILSSRISNKEINQPIFTALNAALIADIGLLIAGDGNKTANFRRYAIEHNLAEANSEFLP</sequence>
<name>A0ABP7WEF7_9GAMM</name>
<evidence type="ECO:0000313" key="2">
    <source>
        <dbReference type="EMBL" id="GAA4086979.1"/>
    </source>
</evidence>
<dbReference type="SUPFAM" id="SSF50494">
    <property type="entry name" value="Trypsin-like serine proteases"/>
    <property type="match status" value="1"/>
</dbReference>
<accession>A0ABP7WEF7</accession>
<dbReference type="Proteomes" id="UP001500392">
    <property type="component" value="Unassembled WGS sequence"/>
</dbReference>
<dbReference type="InterPro" id="IPR018114">
    <property type="entry name" value="TRYPSIN_HIS"/>
</dbReference>
<dbReference type="InterPro" id="IPR009003">
    <property type="entry name" value="Peptidase_S1_PA"/>
</dbReference>
<keyword evidence="3" id="KW-1185">Reference proteome</keyword>
<gene>
    <name evidence="2" type="ORF">GCM10022414_07180</name>
</gene>
<proteinExistence type="predicted"/>
<comment type="caution">
    <text evidence="2">The sequence shown here is derived from an EMBL/GenBank/DDBJ whole genome shotgun (WGS) entry which is preliminary data.</text>
</comment>
<evidence type="ECO:0000256" key="1">
    <source>
        <dbReference type="SAM" id="MobiDB-lite"/>
    </source>
</evidence>
<feature type="region of interest" description="Disordered" evidence="1">
    <location>
        <begin position="206"/>
        <end position="235"/>
    </location>
</feature>
<dbReference type="InterPro" id="IPR043504">
    <property type="entry name" value="Peptidase_S1_PA_chymotrypsin"/>
</dbReference>
<dbReference type="EMBL" id="BAABDM010000001">
    <property type="protein sequence ID" value="GAA4086979.1"/>
    <property type="molecule type" value="Genomic_DNA"/>
</dbReference>
<evidence type="ECO:0000313" key="3">
    <source>
        <dbReference type="Proteomes" id="UP001500392"/>
    </source>
</evidence>
<dbReference type="Gene3D" id="2.40.10.10">
    <property type="entry name" value="Trypsin-like serine proteases"/>
    <property type="match status" value="2"/>
</dbReference>
<protein>
    <recommendedName>
        <fullName evidence="4">Trypsin-like serine protease</fullName>
    </recommendedName>
</protein>
<dbReference type="PROSITE" id="PS00134">
    <property type="entry name" value="TRYPSIN_HIS"/>
    <property type="match status" value="1"/>
</dbReference>
<evidence type="ECO:0008006" key="4">
    <source>
        <dbReference type="Google" id="ProtNLM"/>
    </source>
</evidence>
<organism evidence="2 3">
    <name type="scientific">Zhongshania borealis</name>
    <dbReference type="NCBI Taxonomy" id="889488"/>
    <lineage>
        <taxon>Bacteria</taxon>
        <taxon>Pseudomonadati</taxon>
        <taxon>Pseudomonadota</taxon>
        <taxon>Gammaproteobacteria</taxon>
        <taxon>Cellvibrionales</taxon>
        <taxon>Spongiibacteraceae</taxon>
        <taxon>Zhongshania</taxon>
    </lineage>
</organism>